<dbReference type="PANTHER" id="PTHR33067">
    <property type="entry name" value="RNA-DIRECTED DNA POLYMERASE-RELATED"/>
    <property type="match status" value="1"/>
</dbReference>
<dbReference type="CDD" id="cd00303">
    <property type="entry name" value="retropepsin_like"/>
    <property type="match status" value="1"/>
</dbReference>
<dbReference type="EMBL" id="BKCJ010354593">
    <property type="protein sequence ID" value="GFA00606.1"/>
    <property type="molecule type" value="Genomic_DNA"/>
</dbReference>
<protein>
    <submittedName>
        <fullName evidence="2">Reverse transcriptase domain-containing protein</fullName>
    </submittedName>
</protein>
<feature type="region of interest" description="Disordered" evidence="1">
    <location>
        <begin position="69"/>
        <end position="103"/>
    </location>
</feature>
<sequence length="301" mass="34920">MKLDWSKDIKGKPRKKIVAFTESSDNSQLMEKMEALTIKIDSEFKDIKREMKEIDKTYDSPVNLNAKTTIIHDDSKDEVDEAEKEVESSSSKPTKSDPPPLKSYKPKISYPQCLRKEKMEERYAKFRSYKRRNSVECLALADLGASINLMPYSLYASLSENALKPTRMSICLANHTYQYLMGVADNMLIKVRKFEFPVDFVILQMEEYDKVHLIFGRPFLHTAKAIIRVKNKELNLGVGNYKITFLIDKAMQHSHFNDDMCFHMDVIDEVTEEELDALLDDFKPFLNTSNKINELSLNKEF</sequence>
<organism evidence="2">
    <name type="scientific">Tanacetum cinerariifolium</name>
    <name type="common">Dalmatian daisy</name>
    <name type="synonym">Chrysanthemum cinerariifolium</name>
    <dbReference type="NCBI Taxonomy" id="118510"/>
    <lineage>
        <taxon>Eukaryota</taxon>
        <taxon>Viridiplantae</taxon>
        <taxon>Streptophyta</taxon>
        <taxon>Embryophyta</taxon>
        <taxon>Tracheophyta</taxon>
        <taxon>Spermatophyta</taxon>
        <taxon>Magnoliopsida</taxon>
        <taxon>eudicotyledons</taxon>
        <taxon>Gunneridae</taxon>
        <taxon>Pentapetalae</taxon>
        <taxon>asterids</taxon>
        <taxon>campanulids</taxon>
        <taxon>Asterales</taxon>
        <taxon>Asteraceae</taxon>
        <taxon>Asteroideae</taxon>
        <taxon>Anthemideae</taxon>
        <taxon>Anthemidinae</taxon>
        <taxon>Tanacetum</taxon>
    </lineage>
</organism>
<dbReference type="GO" id="GO:0003964">
    <property type="term" value="F:RNA-directed DNA polymerase activity"/>
    <property type="evidence" value="ECO:0007669"/>
    <property type="project" value="UniProtKB-KW"/>
</dbReference>
<evidence type="ECO:0000313" key="2">
    <source>
        <dbReference type="EMBL" id="GFA00606.1"/>
    </source>
</evidence>
<dbReference type="Gene3D" id="2.40.70.10">
    <property type="entry name" value="Acid Proteases"/>
    <property type="match status" value="1"/>
</dbReference>
<accession>A0A699IZY3</accession>
<comment type="caution">
    <text evidence="2">The sequence shown here is derived from an EMBL/GenBank/DDBJ whole genome shotgun (WGS) entry which is preliminary data.</text>
</comment>
<reference evidence="2" key="1">
    <citation type="journal article" date="2019" name="Sci. Rep.">
        <title>Draft genome of Tanacetum cinerariifolium, the natural source of mosquito coil.</title>
        <authorList>
            <person name="Yamashiro T."/>
            <person name="Shiraishi A."/>
            <person name="Satake H."/>
            <person name="Nakayama K."/>
        </authorList>
    </citation>
    <scope>NUCLEOTIDE SEQUENCE</scope>
</reference>
<proteinExistence type="predicted"/>
<dbReference type="InterPro" id="IPR021109">
    <property type="entry name" value="Peptidase_aspartic_dom_sf"/>
</dbReference>
<keyword evidence="2" id="KW-0695">RNA-directed DNA polymerase</keyword>
<evidence type="ECO:0000256" key="1">
    <source>
        <dbReference type="SAM" id="MobiDB-lite"/>
    </source>
</evidence>
<dbReference type="PANTHER" id="PTHR33067:SF35">
    <property type="entry name" value="ASPARTIC PEPTIDASE DDI1-TYPE DOMAIN-CONTAINING PROTEIN"/>
    <property type="match status" value="1"/>
</dbReference>
<keyword evidence="2" id="KW-0808">Transferase</keyword>
<keyword evidence="2" id="KW-0548">Nucleotidyltransferase</keyword>
<name>A0A699IZY3_TANCI</name>
<gene>
    <name evidence="2" type="ORF">Tci_572578</name>
</gene>
<dbReference type="AlphaFoldDB" id="A0A699IZY3"/>